<keyword evidence="2" id="KW-0539">Nucleus</keyword>
<dbReference type="SMART" id="SM00298">
    <property type="entry name" value="CHROMO"/>
    <property type="match status" value="1"/>
</dbReference>
<dbReference type="AlphaFoldDB" id="A0A2P6NK40"/>
<feature type="region of interest" description="Disordered" evidence="3">
    <location>
        <begin position="61"/>
        <end position="271"/>
    </location>
</feature>
<organism evidence="5 6">
    <name type="scientific">Planoprotostelium fungivorum</name>
    <dbReference type="NCBI Taxonomy" id="1890364"/>
    <lineage>
        <taxon>Eukaryota</taxon>
        <taxon>Amoebozoa</taxon>
        <taxon>Evosea</taxon>
        <taxon>Variosea</taxon>
        <taxon>Cavosteliida</taxon>
        <taxon>Cavosteliaceae</taxon>
        <taxon>Planoprotostelium</taxon>
    </lineage>
</organism>
<accession>A0A2P6NK40</accession>
<feature type="compositionally biased region" description="Acidic residues" evidence="3">
    <location>
        <begin position="99"/>
        <end position="109"/>
    </location>
</feature>
<gene>
    <name evidence="5" type="ORF">PROFUN_07618</name>
</gene>
<dbReference type="SUPFAM" id="SSF54160">
    <property type="entry name" value="Chromo domain-like"/>
    <property type="match status" value="1"/>
</dbReference>
<dbReference type="Proteomes" id="UP000241769">
    <property type="component" value="Unassembled WGS sequence"/>
</dbReference>
<feature type="compositionally biased region" description="Basic and acidic residues" evidence="3">
    <location>
        <begin position="61"/>
        <end position="70"/>
    </location>
</feature>
<protein>
    <recommendedName>
        <fullName evidence="4">Chromo domain-containing protein</fullName>
    </recommendedName>
</protein>
<dbReference type="InterPro" id="IPR051219">
    <property type="entry name" value="Heterochromatin_chromo-domain"/>
</dbReference>
<dbReference type="STRING" id="1890364.A0A2P6NK40"/>
<keyword evidence="6" id="KW-1185">Reference proteome</keyword>
<feature type="compositionally biased region" description="Acidic residues" evidence="3">
    <location>
        <begin position="192"/>
        <end position="203"/>
    </location>
</feature>
<feature type="compositionally biased region" description="Basic residues" evidence="3">
    <location>
        <begin position="145"/>
        <end position="159"/>
    </location>
</feature>
<sequence>MSDSELVDEEEYEPERILKHKRNFEGLQYLVKWKGYGSEDNSWEPSENLEGLDVVIAYWREKNNNKENRKPNSTVIDETYHTTSQKKEAGNGSNMGDVEGSDESAEDSEYGSSSEDSVPSKRKRLRTTVISYREYVSSDSDTDKKRKKTKTTRKNRSRRQPIEIDSESSQSEAEDPPPIRKRTSFSYREDAISDSDSDSDPDPDYGTKKRKKNKIEDEDEDYERPSVYKYEDEDGELDFTDDEGLVETKPKKKSPPSNGKNKKELQPKKSAMNEYEKMRLENIRKNHEMMLSLGIILPSQEKPKVVKKQKVRLFSPAGLLKRRERSKSGKEEIVNGDLGTSLCCLVSDTFPIPTTNRSTKEMITCRHLHERLYLDYWKTYFVYFTLDWDDFLSTQLILAHPEVTEDMLFLEVHRKATEPKEHETNTTEDIEEGDRNRDGWFECLGLLQGDMMTVVVKLDQWEGSGRLFEKLGGLKTEEIIFFGLNGRQTDEADRESLRKLFAPDRIGCDSTDDDHSYVDSLMYVIESFEPFDMTLSSPSDDTAPATEIHSNTSNPHRFKGKLTHIELSYSRNSDALMMLPATPHLIEATLPITDNTLSHVDCFLEYSPTLESLTFQCNEYKKLSHNDYIPYDHWEWEMWSNSFDPASGKWLSNCMPPFWGDDISRYFATAKKLKRLTLTGISSPLSYSDFVVDRVDGISWQNKSLQWISCTERDGKWYEDERGADILLLSHADKKKVRDKGYWTK</sequence>
<dbReference type="InterPro" id="IPR023780">
    <property type="entry name" value="Chromo_domain"/>
</dbReference>
<proteinExistence type="predicted"/>
<evidence type="ECO:0000313" key="5">
    <source>
        <dbReference type="EMBL" id="PRP84317.1"/>
    </source>
</evidence>
<dbReference type="CDD" id="cd00024">
    <property type="entry name" value="CD_CSD"/>
    <property type="match status" value="1"/>
</dbReference>
<feature type="domain" description="Chromo" evidence="4">
    <location>
        <begin position="12"/>
        <end position="70"/>
    </location>
</feature>
<evidence type="ECO:0000313" key="6">
    <source>
        <dbReference type="Proteomes" id="UP000241769"/>
    </source>
</evidence>
<reference evidence="5 6" key="1">
    <citation type="journal article" date="2018" name="Genome Biol. Evol.">
        <title>Multiple Roots of Fruiting Body Formation in Amoebozoa.</title>
        <authorList>
            <person name="Hillmann F."/>
            <person name="Forbes G."/>
            <person name="Novohradska S."/>
            <person name="Ferling I."/>
            <person name="Riege K."/>
            <person name="Groth M."/>
            <person name="Westermann M."/>
            <person name="Marz M."/>
            <person name="Spaller T."/>
            <person name="Winckler T."/>
            <person name="Schaap P."/>
            <person name="Glockner G."/>
        </authorList>
    </citation>
    <scope>NUCLEOTIDE SEQUENCE [LARGE SCALE GENOMIC DNA]</scope>
    <source>
        <strain evidence="5 6">Jena</strain>
    </source>
</reference>
<dbReference type="Gene3D" id="2.40.50.40">
    <property type="match status" value="1"/>
</dbReference>
<dbReference type="Pfam" id="PF00385">
    <property type="entry name" value="Chromo"/>
    <property type="match status" value="1"/>
</dbReference>
<name>A0A2P6NK40_9EUKA</name>
<evidence type="ECO:0000259" key="4">
    <source>
        <dbReference type="PROSITE" id="PS50013"/>
    </source>
</evidence>
<dbReference type="InterPro" id="IPR016197">
    <property type="entry name" value="Chromo-like_dom_sf"/>
</dbReference>
<dbReference type="PROSITE" id="PS50013">
    <property type="entry name" value="CHROMO_2"/>
    <property type="match status" value="1"/>
</dbReference>
<dbReference type="EMBL" id="MDYQ01000065">
    <property type="protein sequence ID" value="PRP84317.1"/>
    <property type="molecule type" value="Genomic_DNA"/>
</dbReference>
<dbReference type="InParanoid" id="A0A2P6NK40"/>
<dbReference type="PANTHER" id="PTHR22812">
    <property type="entry name" value="CHROMOBOX PROTEIN"/>
    <property type="match status" value="1"/>
</dbReference>
<comment type="subcellular location">
    <subcellularLocation>
        <location evidence="1">Nucleus</location>
    </subcellularLocation>
</comment>
<dbReference type="PROSITE" id="PS00598">
    <property type="entry name" value="CHROMO_1"/>
    <property type="match status" value="1"/>
</dbReference>
<dbReference type="InterPro" id="IPR000953">
    <property type="entry name" value="Chromo/chromo_shadow_dom"/>
</dbReference>
<dbReference type="GO" id="GO:0005634">
    <property type="term" value="C:nucleus"/>
    <property type="evidence" value="ECO:0007669"/>
    <property type="project" value="UniProtKB-SubCell"/>
</dbReference>
<evidence type="ECO:0000256" key="2">
    <source>
        <dbReference type="ARBA" id="ARBA00023242"/>
    </source>
</evidence>
<evidence type="ECO:0000256" key="1">
    <source>
        <dbReference type="ARBA" id="ARBA00004123"/>
    </source>
</evidence>
<evidence type="ECO:0000256" key="3">
    <source>
        <dbReference type="SAM" id="MobiDB-lite"/>
    </source>
</evidence>
<dbReference type="OrthoDB" id="433924at2759"/>
<feature type="compositionally biased region" description="Acidic residues" evidence="3">
    <location>
        <begin position="231"/>
        <end position="245"/>
    </location>
</feature>
<dbReference type="InterPro" id="IPR023779">
    <property type="entry name" value="Chromodomain_CS"/>
</dbReference>
<comment type="caution">
    <text evidence="5">The sequence shown here is derived from an EMBL/GenBank/DDBJ whole genome shotgun (WGS) entry which is preliminary data.</text>
</comment>